<evidence type="ECO:0000313" key="11">
    <source>
        <dbReference type="EMBL" id="GGC40696.1"/>
    </source>
</evidence>
<keyword evidence="12" id="KW-1185">Reference proteome</keyword>
<evidence type="ECO:0000256" key="5">
    <source>
        <dbReference type="ARBA" id="ARBA00022676"/>
    </source>
</evidence>
<dbReference type="PANTHER" id="PTHR22913:SF12">
    <property type="entry name" value="MANNURONAN SYNTHASE"/>
    <property type="match status" value="1"/>
</dbReference>
<keyword evidence="9" id="KW-0812">Transmembrane</keyword>
<accession>A0ABQ1MHY2</accession>
<dbReference type="PANTHER" id="PTHR22913">
    <property type="entry name" value="HYALURONAN SYNTHASE"/>
    <property type="match status" value="1"/>
</dbReference>
<dbReference type="SUPFAM" id="SSF53448">
    <property type="entry name" value="Nucleotide-diphospho-sugar transferases"/>
    <property type="match status" value="1"/>
</dbReference>
<keyword evidence="9" id="KW-1133">Transmembrane helix</keyword>
<evidence type="ECO:0000256" key="7">
    <source>
        <dbReference type="ARBA" id="ARBA00023136"/>
    </source>
</evidence>
<dbReference type="InterPro" id="IPR029044">
    <property type="entry name" value="Nucleotide-diphossugar_trans"/>
</dbReference>
<dbReference type="Pfam" id="PF00535">
    <property type="entry name" value="Glycos_transf_2"/>
    <property type="match status" value="1"/>
</dbReference>
<organism evidence="11 12">
    <name type="scientific">Marivirga lumbricoides</name>
    <dbReference type="NCBI Taxonomy" id="1046115"/>
    <lineage>
        <taxon>Bacteria</taxon>
        <taxon>Pseudomonadati</taxon>
        <taxon>Bacteroidota</taxon>
        <taxon>Cytophagia</taxon>
        <taxon>Cytophagales</taxon>
        <taxon>Marivirgaceae</taxon>
        <taxon>Marivirga</taxon>
    </lineage>
</organism>
<evidence type="ECO:0000256" key="3">
    <source>
        <dbReference type="ARBA" id="ARBA00016636"/>
    </source>
</evidence>
<name>A0ABQ1MHY2_9BACT</name>
<dbReference type="CDD" id="cd06423">
    <property type="entry name" value="CESA_like"/>
    <property type="match status" value="1"/>
</dbReference>
<comment type="subcellular location">
    <subcellularLocation>
        <location evidence="1">Cell membrane</location>
    </subcellularLocation>
</comment>
<protein>
    <recommendedName>
        <fullName evidence="3">N-acetylglucosaminyltransferase</fullName>
    </recommendedName>
    <alternativeName>
        <fullName evidence="8">Nodulation protein C</fullName>
    </alternativeName>
</protein>
<dbReference type="RefSeq" id="WP_229712592.1">
    <property type="nucleotide sequence ID" value="NZ_BAABHU010000009.1"/>
</dbReference>
<feature type="transmembrane region" description="Helical" evidence="9">
    <location>
        <begin position="466"/>
        <end position="486"/>
    </location>
</feature>
<evidence type="ECO:0000313" key="12">
    <source>
        <dbReference type="Proteomes" id="UP000636010"/>
    </source>
</evidence>
<feature type="transmembrane region" description="Helical" evidence="9">
    <location>
        <begin position="411"/>
        <end position="429"/>
    </location>
</feature>
<keyword evidence="5" id="KW-0328">Glycosyltransferase</keyword>
<evidence type="ECO:0000256" key="2">
    <source>
        <dbReference type="ARBA" id="ARBA00006782"/>
    </source>
</evidence>
<comment type="caution">
    <text evidence="11">The sequence shown here is derived from an EMBL/GenBank/DDBJ whole genome shotgun (WGS) entry which is preliminary data.</text>
</comment>
<evidence type="ECO:0000259" key="10">
    <source>
        <dbReference type="Pfam" id="PF00535"/>
    </source>
</evidence>
<evidence type="ECO:0000256" key="9">
    <source>
        <dbReference type="SAM" id="Phobius"/>
    </source>
</evidence>
<evidence type="ECO:0000256" key="6">
    <source>
        <dbReference type="ARBA" id="ARBA00022679"/>
    </source>
</evidence>
<feature type="domain" description="Glycosyltransferase 2-like" evidence="10">
    <location>
        <begin position="146"/>
        <end position="314"/>
    </location>
</feature>
<dbReference type="Gene3D" id="3.90.550.10">
    <property type="entry name" value="Spore Coat Polysaccharide Biosynthesis Protein SpsA, Chain A"/>
    <property type="match status" value="1"/>
</dbReference>
<feature type="transmembrane region" description="Helical" evidence="9">
    <location>
        <begin position="66"/>
        <end position="86"/>
    </location>
</feature>
<feature type="transmembrane region" description="Helical" evidence="9">
    <location>
        <begin position="435"/>
        <end position="454"/>
    </location>
</feature>
<gene>
    <name evidence="11" type="ORF">GCM10011506_27820</name>
</gene>
<sequence length="502" mass="57408">MGVSKKLNDNKYKEPSVTSKKTMEVSKKTVPLYSVLFPYYSKFFHSANEESKAASSTKITLNPIDYLVFIGTALILGGATFLVYWLQPHFEALHLSRMNSTWGIVFLTITASLLIFKVGFLLYIFILNLRYKPIKSVSDTELPTCTVIVPAYNEGKQVWETLKSLANSNYPEQKLQLLAIDDGSKDDTWEWMQKAKEELGERLSIYQQPQNKGKRHALYRGFKLATGDVFVTVDSDSIVEVDTLRNLVSPFITNKECGAVAGNVRVLNNKKAIIPRMLNVSFAFSFEFIRSAQSKMGSVLCTPGALAAYKKDAVLNCLSDWMNQTFMGQPTDIGEDRAMTNMILKQGYHVLFQRNATVLTNIPEKYKNLYKMFIRWERSNVRENIMMSKFAFKNFREGSKLGPRILLANQWLKVIAAYPFLILMLVFIMTQPLLFLSSTLFSILIFSSIPAFFYARKYDKAESLWAYSYSIFYTFSLFWITPYAIATANKRGWLTRGLPQKK</sequence>
<proteinExistence type="inferred from homology"/>
<feature type="transmembrane region" description="Helical" evidence="9">
    <location>
        <begin position="101"/>
        <end position="126"/>
    </location>
</feature>
<evidence type="ECO:0000256" key="4">
    <source>
        <dbReference type="ARBA" id="ARBA00022475"/>
    </source>
</evidence>
<reference evidence="12" key="1">
    <citation type="journal article" date="2019" name="Int. J. Syst. Evol. Microbiol.">
        <title>The Global Catalogue of Microorganisms (GCM) 10K type strain sequencing project: providing services to taxonomists for standard genome sequencing and annotation.</title>
        <authorList>
            <consortium name="The Broad Institute Genomics Platform"/>
            <consortium name="The Broad Institute Genome Sequencing Center for Infectious Disease"/>
            <person name="Wu L."/>
            <person name="Ma J."/>
        </authorList>
    </citation>
    <scope>NUCLEOTIDE SEQUENCE [LARGE SCALE GENOMIC DNA]</scope>
    <source>
        <strain evidence="12">CGMCC 1.10832</strain>
    </source>
</reference>
<evidence type="ECO:0000256" key="1">
    <source>
        <dbReference type="ARBA" id="ARBA00004236"/>
    </source>
</evidence>
<evidence type="ECO:0000256" key="8">
    <source>
        <dbReference type="ARBA" id="ARBA00032978"/>
    </source>
</evidence>
<dbReference type="EMBL" id="BMEC01000009">
    <property type="protein sequence ID" value="GGC40696.1"/>
    <property type="molecule type" value="Genomic_DNA"/>
</dbReference>
<keyword evidence="7 9" id="KW-0472">Membrane</keyword>
<keyword evidence="4" id="KW-1003">Cell membrane</keyword>
<dbReference type="Proteomes" id="UP000636010">
    <property type="component" value="Unassembled WGS sequence"/>
</dbReference>
<comment type="similarity">
    <text evidence="2">Belongs to the NodC/HAS family.</text>
</comment>
<dbReference type="InterPro" id="IPR001173">
    <property type="entry name" value="Glyco_trans_2-like"/>
</dbReference>
<keyword evidence="6" id="KW-0808">Transferase</keyword>